<evidence type="ECO:0000313" key="3">
    <source>
        <dbReference type="Proteomes" id="UP000694257"/>
    </source>
</evidence>
<dbReference type="RefSeq" id="WP_218469701.1">
    <property type="nucleotide sequence ID" value="NZ_BAABJN010000002.1"/>
</dbReference>
<protein>
    <submittedName>
        <fullName evidence="2">Uncharacterized protein</fullName>
    </submittedName>
</protein>
<gene>
    <name evidence="2" type="ORF">KV110_24910</name>
</gene>
<feature type="region of interest" description="Disordered" evidence="1">
    <location>
        <begin position="38"/>
        <end position="57"/>
    </location>
</feature>
<feature type="compositionally biased region" description="Low complexity" evidence="1">
    <location>
        <begin position="45"/>
        <end position="57"/>
    </location>
</feature>
<proteinExistence type="predicted"/>
<evidence type="ECO:0000313" key="2">
    <source>
        <dbReference type="EMBL" id="QXN88818.1"/>
    </source>
</evidence>
<organism evidence="2 3">
    <name type="scientific">Nocardia iowensis</name>
    <dbReference type="NCBI Taxonomy" id="204891"/>
    <lineage>
        <taxon>Bacteria</taxon>
        <taxon>Bacillati</taxon>
        <taxon>Actinomycetota</taxon>
        <taxon>Actinomycetes</taxon>
        <taxon>Mycobacteriales</taxon>
        <taxon>Nocardiaceae</taxon>
        <taxon>Nocardia</taxon>
    </lineage>
</organism>
<sequence>MRSPNTSDTGDLIGNGVPGSVVALVKQDTQIITGAYKRLARRTTTRSPQRSSTTPAR</sequence>
<evidence type="ECO:0000256" key="1">
    <source>
        <dbReference type="SAM" id="MobiDB-lite"/>
    </source>
</evidence>
<reference evidence="2 3" key="1">
    <citation type="submission" date="2021-07" db="EMBL/GenBank/DDBJ databases">
        <title>Whole Genome Sequence of Nocardia Iowensis.</title>
        <authorList>
            <person name="Lamm A."/>
            <person name="Collins-Fairclough A.M."/>
            <person name="Bunk B."/>
            <person name="Sproer C."/>
        </authorList>
    </citation>
    <scope>NUCLEOTIDE SEQUENCE [LARGE SCALE GENOMIC DNA]</scope>
    <source>
        <strain evidence="2 3">NRRL 5646</strain>
    </source>
</reference>
<name>A0ABX8RGT8_NOCIO</name>
<accession>A0ABX8RGT8</accession>
<dbReference type="EMBL" id="CP078145">
    <property type="protein sequence ID" value="QXN88818.1"/>
    <property type="molecule type" value="Genomic_DNA"/>
</dbReference>
<keyword evidence="3" id="KW-1185">Reference proteome</keyword>
<dbReference type="Proteomes" id="UP000694257">
    <property type="component" value="Chromosome"/>
</dbReference>